<dbReference type="SMART" id="SM00358">
    <property type="entry name" value="DSRM"/>
    <property type="match status" value="2"/>
</dbReference>
<evidence type="ECO:0000313" key="10">
    <source>
        <dbReference type="EMBL" id="KRX16732.1"/>
    </source>
</evidence>
<evidence type="ECO:0000256" key="7">
    <source>
        <dbReference type="PROSITE-ProRule" id="PRU00221"/>
    </source>
</evidence>
<dbReference type="InterPro" id="IPR012953">
    <property type="entry name" value="BOP1_N_dom"/>
</dbReference>
<dbReference type="SMART" id="SM00320">
    <property type="entry name" value="WD40"/>
    <property type="match status" value="6"/>
</dbReference>
<dbReference type="HAMAP" id="MF_03027">
    <property type="entry name" value="BOP1"/>
    <property type="match status" value="1"/>
</dbReference>
<evidence type="ECO:0000256" key="2">
    <source>
        <dbReference type="ARBA" id="ARBA00022517"/>
    </source>
</evidence>
<dbReference type="GO" id="GO:0070545">
    <property type="term" value="C:PeBoW complex"/>
    <property type="evidence" value="ECO:0007669"/>
    <property type="project" value="TreeGrafter"/>
</dbReference>
<dbReference type="GO" id="GO:0000463">
    <property type="term" value="P:maturation of LSU-rRNA from tricistronic rRNA transcript (SSU-rRNA, 5.8S rRNA, LSU-rRNA)"/>
    <property type="evidence" value="ECO:0007669"/>
    <property type="project" value="TreeGrafter"/>
</dbReference>
<accession>A0A0V0RQM5</accession>
<dbReference type="EMBL" id="JYDL01000101">
    <property type="protein sequence ID" value="KRX16732.1"/>
    <property type="molecule type" value="Genomic_DNA"/>
</dbReference>
<keyword evidence="3" id="KW-0698">rRNA processing</keyword>
<dbReference type="GO" id="GO:0030687">
    <property type="term" value="C:preribosome, large subunit precursor"/>
    <property type="evidence" value="ECO:0007669"/>
    <property type="project" value="TreeGrafter"/>
</dbReference>
<keyword evidence="2" id="KW-0690">Ribosome biogenesis</keyword>
<dbReference type="PROSITE" id="PS50294">
    <property type="entry name" value="WD_REPEATS_REGION"/>
    <property type="match status" value="1"/>
</dbReference>
<keyword evidence="11" id="KW-1185">Reference proteome</keyword>
<dbReference type="CDD" id="cd19862">
    <property type="entry name" value="DSRM_PRKRA-like_rpt1"/>
    <property type="match status" value="1"/>
</dbReference>
<evidence type="ECO:0000313" key="11">
    <source>
        <dbReference type="Proteomes" id="UP000054630"/>
    </source>
</evidence>
<comment type="subcellular location">
    <subcellularLocation>
        <location evidence="1">Nucleus</location>
        <location evidence="1">Nucleolus</location>
    </subcellularLocation>
</comment>
<dbReference type="GO" id="GO:0003723">
    <property type="term" value="F:RNA binding"/>
    <property type="evidence" value="ECO:0007669"/>
    <property type="project" value="UniProtKB-UniRule"/>
</dbReference>
<dbReference type="PROSITE" id="PS50137">
    <property type="entry name" value="DS_RBD"/>
    <property type="match status" value="2"/>
</dbReference>
<dbReference type="Pfam" id="PF08145">
    <property type="entry name" value="BOP1NT"/>
    <property type="match status" value="1"/>
</dbReference>
<evidence type="ECO:0000256" key="6">
    <source>
        <dbReference type="ARBA" id="ARBA00023242"/>
    </source>
</evidence>
<comment type="caution">
    <text evidence="10">The sequence shown here is derived from an EMBL/GenBank/DDBJ whole genome shotgun (WGS) entry which is preliminary data.</text>
</comment>
<reference evidence="10 11" key="1">
    <citation type="submission" date="2015-01" db="EMBL/GenBank/DDBJ databases">
        <title>Evolution of Trichinella species and genotypes.</title>
        <authorList>
            <person name="Korhonen P.K."/>
            <person name="Edoardo P."/>
            <person name="Giuseppe L.R."/>
            <person name="Gasser R.B."/>
        </authorList>
    </citation>
    <scope>NUCLEOTIDE SEQUENCE [LARGE SCALE GENOMIC DNA]</scope>
    <source>
        <strain evidence="10">ISS37</strain>
    </source>
</reference>
<dbReference type="Pfam" id="PF00035">
    <property type="entry name" value="dsrm"/>
    <property type="match status" value="2"/>
</dbReference>
<dbReference type="InterPro" id="IPR015943">
    <property type="entry name" value="WD40/YVTN_repeat-like_dom_sf"/>
</dbReference>
<feature type="domain" description="DRBM" evidence="9">
    <location>
        <begin position="739"/>
        <end position="806"/>
    </location>
</feature>
<dbReference type="SUPFAM" id="SSF50978">
    <property type="entry name" value="WD40 repeat-like"/>
    <property type="match status" value="1"/>
</dbReference>
<name>A0A0V0RQM5_9BILA</name>
<dbReference type="FunFam" id="2.130.10.10:FF:000576">
    <property type="entry name" value="Ribosome biogenesis protein ERB1"/>
    <property type="match status" value="1"/>
</dbReference>
<dbReference type="SMART" id="SM01035">
    <property type="entry name" value="BOP1NT"/>
    <property type="match status" value="1"/>
</dbReference>
<feature type="non-terminal residue" evidence="10">
    <location>
        <position position="1"/>
    </location>
</feature>
<dbReference type="GO" id="GO:0043021">
    <property type="term" value="F:ribonucleoprotein complex binding"/>
    <property type="evidence" value="ECO:0007669"/>
    <property type="project" value="TreeGrafter"/>
</dbReference>
<dbReference type="Pfam" id="PF00400">
    <property type="entry name" value="WD40"/>
    <property type="match status" value="3"/>
</dbReference>
<evidence type="ECO:0000256" key="1">
    <source>
        <dbReference type="ARBA" id="ARBA00004604"/>
    </source>
</evidence>
<evidence type="ECO:0000256" key="4">
    <source>
        <dbReference type="ARBA" id="ARBA00022574"/>
    </source>
</evidence>
<proteinExistence type="inferred from homology"/>
<sequence>QYAIHIQNCFVVGNLFSLKVYGIFNKSKKVIEFLCIEVLYSSWLPGDLARAIKHEKKLQHVILLLDTVFKLLINMKETTESVPDVETEANPTVDYSDSSDEEDIRNTIGNVPLHWYDAYDHIGYSLDGLRIPKISKKEDDIDEFLAQMEDPNYWRTVIDPQTGGKVVLGDDAIDVIQNIQKARYPNSDYDPYPRYVDFFTGETATMPVCNTSLAKRNFIPSKLEEQKVRLLVKAIIARRRLKSKMGKKASKPVFYDLWEDETPKPLSRTQQWRLKMHLPAPKMKLPDHAESYNPPAEYLFTEKERKEWEEQDEYERRLDFIPKKYSSLRLVPAYDKYLKDRYRRCLDLYRAPRKKKMRLNVDPNDLLPQLPKPSDLRPFPTEVSIVYTGHQGPVRAVDVEAGGRYLASGGDDCTVRIWEVSTGRCLLVKKCAEPVHGIVWYPGGKFALLAVASGKRLLLISSGVGNKQKLDDTDVFVDNLWKNFSKDTDWQRPSDEQDCFLLAVANHSKSISQVIWHVSGDYLATMAPGSGSSTILVHHLGTLKTQIPFARTKGQPRRILFHPTRPQLYVASSRYLRVFNLVKQILIKKITTSVSCISAMAIHPKGDDAVIGGMDGRLNWYDMDNTIKPCKVFRYHDSGVRAVACHGRYPLFASVSDDATAKIFHCTVYNDYDKMPLIVPLKILRSHRKVETVGSILDCTFHPTQPWLFTSGADGVICLFTGLKVSMTAAEGCNKGVKSPLSLLHEVCGKKGLTPIYELLTSQGQGVDSLFVYRLCIDSVVATGRGKSKKLAKQNAALNWLMMIVEQGNHRDWGISGQTPAEAKQFLLRLAAYKDDEQGGVKGDGSAKNNTVYVNVLQEFCIQKRYLKPVFTEEGMCGAQHDQTFFISVELGEYKKTGSGRSKKLAKQNAAHLMLDFLYNTPEDELNAHLLIEKDEDPLLNVQLRKAFEIRSLTVKSIIGEYGVQYDSNFSLETFKNMDLIHQIPADIHLGLFSAISNELDLDYAMSEMLDNDKNVVLFMQIKSHPSMVLVGSGKTFEQARLSVIFKFLIALQQELA</sequence>
<feature type="repeat" description="WD" evidence="7">
    <location>
        <begin position="387"/>
        <end position="428"/>
    </location>
</feature>
<dbReference type="InterPro" id="IPR019775">
    <property type="entry name" value="WD40_repeat_CS"/>
</dbReference>
<dbReference type="Gene3D" id="3.30.160.20">
    <property type="match status" value="2"/>
</dbReference>
<dbReference type="Proteomes" id="UP000054630">
    <property type="component" value="Unassembled WGS sequence"/>
</dbReference>
<evidence type="ECO:0000256" key="5">
    <source>
        <dbReference type="ARBA" id="ARBA00022737"/>
    </source>
</evidence>
<dbReference type="PANTHER" id="PTHR17605:SF0">
    <property type="entry name" value="RIBOSOME BIOGENESIS PROTEIN BOP1"/>
    <property type="match status" value="1"/>
</dbReference>
<gene>
    <name evidence="10" type="primary">bop1-b</name>
    <name evidence="10" type="ORF">T07_9892</name>
</gene>
<dbReference type="AlphaFoldDB" id="A0A0V0RQM5"/>
<evidence type="ECO:0000256" key="3">
    <source>
        <dbReference type="ARBA" id="ARBA00022552"/>
    </source>
</evidence>
<dbReference type="Gene3D" id="2.130.10.10">
    <property type="entry name" value="YVTN repeat-like/Quinoprotein amine dehydrogenase"/>
    <property type="match status" value="1"/>
</dbReference>
<dbReference type="PROSITE" id="PS00678">
    <property type="entry name" value="WD_REPEATS_1"/>
    <property type="match status" value="1"/>
</dbReference>
<keyword evidence="4 7" id="KW-0853">WD repeat</keyword>
<keyword evidence="5" id="KW-0677">Repeat</keyword>
<feature type="domain" description="DRBM" evidence="9">
    <location>
        <begin position="852"/>
        <end position="920"/>
    </location>
</feature>
<protein>
    <submittedName>
        <fullName evidence="10">Ribosome biogenesis protein bop1-B</fullName>
    </submittedName>
</protein>
<keyword evidence="8" id="KW-0694">RNA-binding</keyword>
<dbReference type="PROSITE" id="PS50082">
    <property type="entry name" value="WD_REPEATS_2"/>
    <property type="match status" value="1"/>
</dbReference>
<dbReference type="InterPro" id="IPR014720">
    <property type="entry name" value="dsRBD_dom"/>
</dbReference>
<dbReference type="OrthoDB" id="5571054at2759"/>
<dbReference type="InterPro" id="IPR028598">
    <property type="entry name" value="BOP1/Erb1"/>
</dbReference>
<dbReference type="SUPFAM" id="SSF54768">
    <property type="entry name" value="dsRNA-binding domain-like"/>
    <property type="match status" value="2"/>
</dbReference>
<evidence type="ECO:0000256" key="8">
    <source>
        <dbReference type="PROSITE-ProRule" id="PRU00266"/>
    </source>
</evidence>
<dbReference type="InterPro" id="IPR001680">
    <property type="entry name" value="WD40_rpt"/>
</dbReference>
<keyword evidence="6" id="KW-0539">Nucleus</keyword>
<organism evidence="10 11">
    <name type="scientific">Trichinella nelsoni</name>
    <dbReference type="NCBI Taxonomy" id="6336"/>
    <lineage>
        <taxon>Eukaryota</taxon>
        <taxon>Metazoa</taxon>
        <taxon>Ecdysozoa</taxon>
        <taxon>Nematoda</taxon>
        <taxon>Enoplea</taxon>
        <taxon>Dorylaimia</taxon>
        <taxon>Trichinellida</taxon>
        <taxon>Trichinellidae</taxon>
        <taxon>Trichinella</taxon>
    </lineage>
</organism>
<dbReference type="PANTHER" id="PTHR17605">
    <property type="entry name" value="RIBOSOME BIOGENESIS PROTEIN BOP1 BLOCK OF PROLIFERATION 1 PROTEIN"/>
    <property type="match status" value="1"/>
</dbReference>
<evidence type="ECO:0000259" key="9">
    <source>
        <dbReference type="PROSITE" id="PS50137"/>
    </source>
</evidence>
<dbReference type="InterPro" id="IPR036322">
    <property type="entry name" value="WD40_repeat_dom_sf"/>
</dbReference>